<feature type="signal peptide" evidence="2">
    <location>
        <begin position="1"/>
        <end position="24"/>
    </location>
</feature>
<dbReference type="RefSeq" id="WP_320883249.1">
    <property type="nucleotide sequence ID" value="NZ_BAABZA010000001.1"/>
</dbReference>
<evidence type="ECO:0000313" key="4">
    <source>
        <dbReference type="EMBL" id="MDY5167557.1"/>
    </source>
</evidence>
<dbReference type="SUPFAM" id="SSF52218">
    <property type="entry name" value="Flavoproteins"/>
    <property type="match status" value="1"/>
</dbReference>
<evidence type="ECO:0000259" key="3">
    <source>
        <dbReference type="Pfam" id="PF12682"/>
    </source>
</evidence>
<proteinExistence type="predicted"/>
<dbReference type="PANTHER" id="PTHR39201:SF1">
    <property type="entry name" value="FLAVODOXIN-LIKE DOMAIN-CONTAINING PROTEIN"/>
    <property type="match status" value="1"/>
</dbReference>
<evidence type="ECO:0000256" key="1">
    <source>
        <dbReference type="SAM" id="MobiDB-lite"/>
    </source>
</evidence>
<feature type="chain" id="PRO_5044269165" description="Flavodoxin-like domain-containing protein" evidence="2">
    <location>
        <begin position="25"/>
        <end position="283"/>
    </location>
</feature>
<dbReference type="GO" id="GO:0016651">
    <property type="term" value="F:oxidoreductase activity, acting on NAD(P)H"/>
    <property type="evidence" value="ECO:0007669"/>
    <property type="project" value="UniProtKB-ARBA"/>
</dbReference>
<dbReference type="Gene3D" id="3.40.50.360">
    <property type="match status" value="1"/>
</dbReference>
<dbReference type="Pfam" id="PF12682">
    <property type="entry name" value="Flavodoxin_4"/>
    <property type="match status" value="1"/>
</dbReference>
<evidence type="ECO:0000256" key="2">
    <source>
        <dbReference type="SAM" id="SignalP"/>
    </source>
</evidence>
<sequence length="283" mass="31062">MKKILSLCLSLMLLLILAACSSTIENSPSDSAFNTTVTENVDPSKTDEEFELSEPEKETDAADDLTASNTPTDDEINDDKLQENGSVTLPETEQPVNTEEIPVPENEETPKKILIAYFSRAGENYNVGVIEKGNTEIIAEIIAEQTGGDLFHIETVDPYPLEYDACTEAAQQELRDQARPALTASVNNFDDYDVIYLGYPIWWSDMPMAVYTFMESYDFSDKTIVPFDTNEGSGLASTVNSIRNTCVGADVLDGFAIRGSLAQNRQAAAEEVINWLQSAGLAE</sequence>
<feature type="region of interest" description="Disordered" evidence="1">
    <location>
        <begin position="27"/>
        <end position="101"/>
    </location>
</feature>
<keyword evidence="2" id="KW-0732">Signal</keyword>
<accession>A0AB35UI37</accession>
<dbReference type="PANTHER" id="PTHR39201">
    <property type="entry name" value="EXPORTED PROTEIN-RELATED"/>
    <property type="match status" value="1"/>
</dbReference>
<gene>
    <name evidence="4" type="ORF">MQE39_05395</name>
</gene>
<dbReference type="GO" id="GO:0010181">
    <property type="term" value="F:FMN binding"/>
    <property type="evidence" value="ECO:0007669"/>
    <property type="project" value="InterPro"/>
</dbReference>
<comment type="caution">
    <text evidence="4">The sequence shown here is derived from an EMBL/GenBank/DDBJ whole genome shotgun (WGS) entry which is preliminary data.</text>
</comment>
<feature type="compositionally biased region" description="Polar residues" evidence="1">
    <location>
        <begin position="83"/>
        <end position="97"/>
    </location>
</feature>
<dbReference type="PROSITE" id="PS51257">
    <property type="entry name" value="PROKAR_LIPOPROTEIN"/>
    <property type="match status" value="1"/>
</dbReference>
<feature type="domain" description="Flavodoxin-like" evidence="3">
    <location>
        <begin position="112"/>
        <end position="265"/>
    </location>
</feature>
<dbReference type="EMBL" id="JALDAW010000011">
    <property type="protein sequence ID" value="MDY5167557.1"/>
    <property type="molecule type" value="Genomic_DNA"/>
</dbReference>
<reference evidence="4" key="1">
    <citation type="submission" date="2022-03" db="EMBL/GenBank/DDBJ databases">
        <title>First case of bacteraemia caused by Dielma fastidiosa in a patient hospitalised with diverticulitis.</title>
        <authorList>
            <person name="Forman-Ankjaer B."/>
            <person name="Hvid-Jensen F."/>
            <person name="Kobel C.M."/>
            <person name="Greve T."/>
        </authorList>
    </citation>
    <scope>NUCLEOTIDE SEQUENCE</scope>
    <source>
        <strain evidence="4">AUH_DF_2021</strain>
    </source>
</reference>
<name>A0AB35UI37_9FIRM</name>
<organism evidence="4 5">
    <name type="scientific">Dielma fastidiosa</name>
    <dbReference type="NCBI Taxonomy" id="1034346"/>
    <lineage>
        <taxon>Bacteria</taxon>
        <taxon>Bacillati</taxon>
        <taxon>Bacillota</taxon>
        <taxon>Erysipelotrichia</taxon>
        <taxon>Erysipelotrichales</taxon>
        <taxon>Erysipelotrichaceae</taxon>
        <taxon>Dielma</taxon>
    </lineage>
</organism>
<feature type="compositionally biased region" description="Polar residues" evidence="1">
    <location>
        <begin position="27"/>
        <end position="41"/>
    </location>
</feature>
<dbReference type="InterPro" id="IPR029039">
    <property type="entry name" value="Flavoprotein-like_sf"/>
</dbReference>
<dbReference type="AlphaFoldDB" id="A0AB35UI37"/>
<dbReference type="InterPro" id="IPR008254">
    <property type="entry name" value="Flavodoxin/NO_synth"/>
</dbReference>
<protein>
    <recommendedName>
        <fullName evidence="3">Flavodoxin-like domain-containing protein</fullName>
    </recommendedName>
</protein>
<dbReference type="Proteomes" id="UP001276902">
    <property type="component" value="Unassembled WGS sequence"/>
</dbReference>
<evidence type="ECO:0000313" key="5">
    <source>
        <dbReference type="Proteomes" id="UP001276902"/>
    </source>
</evidence>